<dbReference type="EMBL" id="BMNC01000007">
    <property type="protein sequence ID" value="GGN05420.1"/>
    <property type="molecule type" value="Genomic_DNA"/>
</dbReference>
<dbReference type="RefSeq" id="WP_189157323.1">
    <property type="nucleotide sequence ID" value="NZ_BMNC01000007.1"/>
</dbReference>
<evidence type="ECO:0000313" key="3">
    <source>
        <dbReference type="EMBL" id="GGN05420.1"/>
    </source>
</evidence>
<evidence type="ECO:0000256" key="2">
    <source>
        <dbReference type="SAM" id="SignalP"/>
    </source>
</evidence>
<dbReference type="PROSITE" id="PS51257">
    <property type="entry name" value="PROKAR_LIPOPROTEIN"/>
    <property type="match status" value="1"/>
</dbReference>
<feature type="compositionally biased region" description="Low complexity" evidence="1">
    <location>
        <begin position="27"/>
        <end position="40"/>
    </location>
</feature>
<reference evidence="4" key="1">
    <citation type="journal article" date="2019" name="Int. J. Syst. Evol. Microbiol.">
        <title>The Global Catalogue of Microorganisms (GCM) 10K type strain sequencing project: providing services to taxonomists for standard genome sequencing and annotation.</title>
        <authorList>
            <consortium name="The Broad Institute Genomics Platform"/>
            <consortium name="The Broad Institute Genome Sequencing Center for Infectious Disease"/>
            <person name="Wu L."/>
            <person name="Ma J."/>
        </authorList>
    </citation>
    <scope>NUCLEOTIDE SEQUENCE [LARGE SCALE GENOMIC DNA]</scope>
    <source>
        <strain evidence="4">CGMCC 4.7319</strain>
    </source>
</reference>
<accession>A0ABQ2ID72</accession>
<keyword evidence="2" id="KW-0732">Signal</keyword>
<dbReference type="InterPro" id="IPR024520">
    <property type="entry name" value="DUF3558"/>
</dbReference>
<keyword evidence="4" id="KW-1185">Reference proteome</keyword>
<proteinExistence type="predicted"/>
<feature type="region of interest" description="Disordered" evidence="1">
    <location>
        <begin position="20"/>
        <end position="50"/>
    </location>
</feature>
<gene>
    <name evidence="3" type="ORF">GCM10011609_50810</name>
</gene>
<comment type="caution">
    <text evidence="3">The sequence shown here is derived from an EMBL/GenBank/DDBJ whole genome shotgun (WGS) entry which is preliminary data.</text>
</comment>
<evidence type="ECO:0000313" key="4">
    <source>
        <dbReference type="Proteomes" id="UP000597656"/>
    </source>
</evidence>
<feature type="chain" id="PRO_5046219456" description="DUF3558 domain-containing protein" evidence="2">
    <location>
        <begin position="24"/>
        <end position="196"/>
    </location>
</feature>
<name>A0ABQ2ID72_9PSEU</name>
<feature type="signal peptide" evidence="2">
    <location>
        <begin position="1"/>
        <end position="23"/>
    </location>
</feature>
<dbReference type="Proteomes" id="UP000597656">
    <property type="component" value="Unassembled WGS sequence"/>
</dbReference>
<evidence type="ECO:0000256" key="1">
    <source>
        <dbReference type="SAM" id="MobiDB-lite"/>
    </source>
</evidence>
<protein>
    <recommendedName>
        <fullName evidence="5">DUF3558 domain-containing protein</fullName>
    </recommendedName>
</protein>
<dbReference type="Pfam" id="PF12079">
    <property type="entry name" value="DUF3558"/>
    <property type="match status" value="1"/>
</dbReference>
<evidence type="ECO:0008006" key="5">
    <source>
        <dbReference type="Google" id="ProtNLM"/>
    </source>
</evidence>
<sequence>MRTSKLVVAVACAAALSACTAGGGEEGTPTPAPQTGTSSGNDASKKLPERPASLKLDSVDACKLLTAEQMPQIETSSSRPQSLELVDGAETPSCHYENAGRYTYTIGGVTHKGVDYWLHGGNFTAKVIKVADYGALQVELSGGSGFDCTVTVDVADGQQLMVSYIPMTTGEKDQTVLCGKAAKAAGLALATLKTLK</sequence>
<organism evidence="3 4">
    <name type="scientific">Lentzea pudingi</name>
    <dbReference type="NCBI Taxonomy" id="1789439"/>
    <lineage>
        <taxon>Bacteria</taxon>
        <taxon>Bacillati</taxon>
        <taxon>Actinomycetota</taxon>
        <taxon>Actinomycetes</taxon>
        <taxon>Pseudonocardiales</taxon>
        <taxon>Pseudonocardiaceae</taxon>
        <taxon>Lentzea</taxon>
    </lineage>
</organism>